<dbReference type="EMBL" id="GL732526">
    <property type="protein sequence ID" value="EFX88122.1"/>
    <property type="molecule type" value="Genomic_DNA"/>
</dbReference>
<evidence type="ECO:0000313" key="2">
    <source>
        <dbReference type="Proteomes" id="UP000000305"/>
    </source>
</evidence>
<keyword evidence="2" id="KW-1185">Reference proteome</keyword>
<reference evidence="1 2" key="1">
    <citation type="journal article" date="2011" name="Science">
        <title>The ecoresponsive genome of Daphnia pulex.</title>
        <authorList>
            <person name="Colbourne J.K."/>
            <person name="Pfrender M.E."/>
            <person name="Gilbert D."/>
            <person name="Thomas W.K."/>
            <person name="Tucker A."/>
            <person name="Oakley T.H."/>
            <person name="Tokishita S."/>
            <person name="Aerts A."/>
            <person name="Arnold G.J."/>
            <person name="Basu M.K."/>
            <person name="Bauer D.J."/>
            <person name="Caceres C.E."/>
            <person name="Carmel L."/>
            <person name="Casola C."/>
            <person name="Choi J.H."/>
            <person name="Detter J.C."/>
            <person name="Dong Q."/>
            <person name="Dusheyko S."/>
            <person name="Eads B.D."/>
            <person name="Frohlich T."/>
            <person name="Geiler-Samerotte K.A."/>
            <person name="Gerlach D."/>
            <person name="Hatcher P."/>
            <person name="Jogdeo S."/>
            <person name="Krijgsveld J."/>
            <person name="Kriventseva E.V."/>
            <person name="Kultz D."/>
            <person name="Laforsch C."/>
            <person name="Lindquist E."/>
            <person name="Lopez J."/>
            <person name="Manak J.R."/>
            <person name="Muller J."/>
            <person name="Pangilinan J."/>
            <person name="Patwardhan R.P."/>
            <person name="Pitluck S."/>
            <person name="Pritham E.J."/>
            <person name="Rechtsteiner A."/>
            <person name="Rho M."/>
            <person name="Rogozin I.B."/>
            <person name="Sakarya O."/>
            <person name="Salamov A."/>
            <person name="Schaack S."/>
            <person name="Shapiro H."/>
            <person name="Shiga Y."/>
            <person name="Skalitzky C."/>
            <person name="Smith Z."/>
            <person name="Souvorov A."/>
            <person name="Sung W."/>
            <person name="Tang Z."/>
            <person name="Tsuchiya D."/>
            <person name="Tu H."/>
            <person name="Vos H."/>
            <person name="Wang M."/>
            <person name="Wolf Y.I."/>
            <person name="Yamagata H."/>
            <person name="Yamada T."/>
            <person name="Ye Y."/>
            <person name="Shaw J.R."/>
            <person name="Andrews J."/>
            <person name="Crease T.J."/>
            <person name="Tang H."/>
            <person name="Lucas S.M."/>
            <person name="Robertson H.M."/>
            <person name="Bork P."/>
            <person name="Koonin E.V."/>
            <person name="Zdobnov E.M."/>
            <person name="Grigoriev I.V."/>
            <person name="Lynch M."/>
            <person name="Boore J.L."/>
        </authorList>
    </citation>
    <scope>NUCLEOTIDE SEQUENCE [LARGE SCALE GENOMIC DNA]</scope>
</reference>
<proteinExistence type="predicted"/>
<evidence type="ECO:0000313" key="1">
    <source>
        <dbReference type="EMBL" id="EFX88122.1"/>
    </source>
</evidence>
<name>E9FXN2_DAPPU</name>
<accession>E9FXN2</accession>
<protein>
    <submittedName>
        <fullName evidence="1">Uncharacterized protein</fullName>
    </submittedName>
</protein>
<sequence length="137" mass="15476">MVENASLVCKLQFNLFAAANVTPNLAPTIFIAVVELKVEVEHQDMVEELSFITTEGLRTFNSSTCMRLYLSELMAVPHRSEIQFELWKLQPHAGELAVLVIMIEVSITKDKIIVSLMNILYAFPSEYYLVVCHANAK</sequence>
<dbReference type="InParanoid" id="E9FXN2"/>
<dbReference type="HOGENOM" id="CLU_1867158_0_0_1"/>
<dbReference type="Proteomes" id="UP000000305">
    <property type="component" value="Unassembled WGS sequence"/>
</dbReference>
<organism evidence="1 2">
    <name type="scientific">Daphnia pulex</name>
    <name type="common">Water flea</name>
    <dbReference type="NCBI Taxonomy" id="6669"/>
    <lineage>
        <taxon>Eukaryota</taxon>
        <taxon>Metazoa</taxon>
        <taxon>Ecdysozoa</taxon>
        <taxon>Arthropoda</taxon>
        <taxon>Crustacea</taxon>
        <taxon>Branchiopoda</taxon>
        <taxon>Diplostraca</taxon>
        <taxon>Cladocera</taxon>
        <taxon>Anomopoda</taxon>
        <taxon>Daphniidae</taxon>
        <taxon>Daphnia</taxon>
    </lineage>
</organism>
<gene>
    <name evidence="1" type="ORF">DAPPUDRAFT_311701</name>
</gene>
<dbReference type="AlphaFoldDB" id="E9FXN2"/>
<dbReference type="KEGG" id="dpx:DAPPUDRAFT_311701"/>